<sequence>MPAAAQGFEEIYFTSQDGLRLYGRHYPALNPSGARPIVCLAGLTRNSRDFHTIALALSGSGSPQRDVFTLDTRGRGLSQYDDDWKNYAVPIEMQDVIDYMIMLGLRDAGIIGTSRGGLIAMVLAAVQPSLIGAVVLNDIGPVIEMDGLSRIAGYVGRVPVPKSWADATRIVLDLTRRDFPNLSEADAEAVARQLFNEKNGKPVSGYDAKLAKCLSVLDGPMPQLWPQFEALKRVPLLVVRGGNSDLLSEATVEEMRRRHPRMTSVTAPNEGHAPLLRDEPTISAIASFFAQSDDANADRRYGILTRSDFSHVSRLVSTSPRSTRRENSV</sequence>
<evidence type="ECO:0000259" key="2">
    <source>
        <dbReference type="Pfam" id="PF12697"/>
    </source>
</evidence>
<organism evidence="3 4">
    <name type="scientific">Hyphomicrobium denitrificans (strain ATCC 51888 / DSM 1869 / NCIMB 11706 / TK 0415)</name>
    <dbReference type="NCBI Taxonomy" id="582899"/>
    <lineage>
        <taxon>Bacteria</taxon>
        <taxon>Pseudomonadati</taxon>
        <taxon>Pseudomonadota</taxon>
        <taxon>Alphaproteobacteria</taxon>
        <taxon>Hyphomicrobiales</taxon>
        <taxon>Hyphomicrobiaceae</taxon>
        <taxon>Hyphomicrobium</taxon>
    </lineage>
</organism>
<keyword evidence="4" id="KW-1185">Reference proteome</keyword>
<evidence type="ECO:0000313" key="3">
    <source>
        <dbReference type="EMBL" id="ADJ24052.1"/>
    </source>
</evidence>
<dbReference type="InterPro" id="IPR000073">
    <property type="entry name" value="AB_hydrolase_1"/>
</dbReference>
<feature type="domain" description="AB hydrolase-1" evidence="2">
    <location>
        <begin position="37"/>
        <end position="280"/>
    </location>
</feature>
<keyword evidence="1 3" id="KW-0378">Hydrolase</keyword>
<accession>D8JR67</accession>
<dbReference type="RefSeq" id="WP_013216211.1">
    <property type="nucleotide sequence ID" value="NC_014313.1"/>
</dbReference>
<dbReference type="PANTHER" id="PTHR46118">
    <property type="entry name" value="PROTEIN ABHD11"/>
    <property type="match status" value="1"/>
</dbReference>
<evidence type="ECO:0000313" key="4">
    <source>
        <dbReference type="Proteomes" id="UP000002033"/>
    </source>
</evidence>
<dbReference type="KEGG" id="hdn:Hden_2254"/>
<dbReference type="PANTHER" id="PTHR46118:SF4">
    <property type="entry name" value="PROTEIN ABHD11"/>
    <property type="match status" value="1"/>
</dbReference>
<dbReference type="SUPFAM" id="SSF53474">
    <property type="entry name" value="alpha/beta-Hydrolases"/>
    <property type="match status" value="1"/>
</dbReference>
<reference evidence="4" key="1">
    <citation type="journal article" date="2011" name="J. Bacteriol.">
        <title>Genome sequences of eight morphologically diverse alphaproteobacteria.</title>
        <authorList>
            <consortium name="US DOE Joint Genome Institute"/>
            <person name="Brown P.J."/>
            <person name="Kysela D.T."/>
            <person name="Buechlein A."/>
            <person name="Hemmerich C."/>
            <person name="Brun Y.V."/>
        </authorList>
    </citation>
    <scope>NUCLEOTIDE SEQUENCE [LARGE SCALE GENOMIC DNA]</scope>
    <source>
        <strain evidence="4">ATCC 51888 / DSM 1869 / NCIB 11706 / TK 0415</strain>
    </source>
</reference>
<proteinExistence type="predicted"/>
<protein>
    <submittedName>
        <fullName evidence="3">Alpha/beta hydrolase fold protein</fullName>
    </submittedName>
</protein>
<evidence type="ECO:0000256" key="1">
    <source>
        <dbReference type="ARBA" id="ARBA00022801"/>
    </source>
</evidence>
<dbReference type="EMBL" id="CP002083">
    <property type="protein sequence ID" value="ADJ24052.1"/>
    <property type="molecule type" value="Genomic_DNA"/>
</dbReference>
<dbReference type="GO" id="GO:0016787">
    <property type="term" value="F:hydrolase activity"/>
    <property type="evidence" value="ECO:0007669"/>
    <property type="project" value="UniProtKB-KW"/>
</dbReference>
<name>D8JR67_HYPDA</name>
<dbReference type="HOGENOM" id="CLU_020336_1_1_5"/>
<dbReference type="OrthoDB" id="9791366at2"/>
<dbReference type="Pfam" id="PF12697">
    <property type="entry name" value="Abhydrolase_6"/>
    <property type="match status" value="1"/>
</dbReference>
<dbReference type="Proteomes" id="UP000002033">
    <property type="component" value="Chromosome"/>
</dbReference>
<dbReference type="AlphaFoldDB" id="D8JR67"/>
<dbReference type="Gene3D" id="3.40.50.1820">
    <property type="entry name" value="alpha/beta hydrolase"/>
    <property type="match status" value="1"/>
</dbReference>
<gene>
    <name evidence="3" type="ordered locus">Hden_2254</name>
</gene>
<dbReference type="STRING" id="582899.Hden_2254"/>
<dbReference type="eggNOG" id="COG2267">
    <property type="taxonomic scope" value="Bacteria"/>
</dbReference>
<dbReference type="InterPro" id="IPR029058">
    <property type="entry name" value="AB_hydrolase_fold"/>
</dbReference>